<gene>
    <name evidence="1" type="ORF">SAMN05216564_11248</name>
</gene>
<dbReference type="Proteomes" id="UP000199079">
    <property type="component" value="Unassembled WGS sequence"/>
</dbReference>
<protein>
    <submittedName>
        <fullName evidence="1">Uncharacterized protein</fullName>
    </submittedName>
</protein>
<sequence>MFAYMGELISSSSGMANKNGPGGRTEMLGCDRPDRCVNGSTMCARLSGRIIDEPDRFVTTVPLVDEIDLVVSIRHCRS</sequence>
<name>A0A1H3NCP5_9EURY</name>
<accession>A0A1H3NCP5</accession>
<evidence type="ECO:0000313" key="1">
    <source>
        <dbReference type="EMBL" id="SDY86534.1"/>
    </source>
</evidence>
<organism evidence="1 2">
    <name type="scientific">Halopenitus persicus</name>
    <dbReference type="NCBI Taxonomy" id="1048396"/>
    <lineage>
        <taxon>Archaea</taxon>
        <taxon>Methanobacteriati</taxon>
        <taxon>Methanobacteriota</taxon>
        <taxon>Stenosarchaea group</taxon>
        <taxon>Halobacteria</taxon>
        <taxon>Halobacteriales</taxon>
        <taxon>Haloferacaceae</taxon>
        <taxon>Halopenitus</taxon>
    </lineage>
</organism>
<reference evidence="2" key="1">
    <citation type="submission" date="2016-10" db="EMBL/GenBank/DDBJ databases">
        <authorList>
            <person name="Varghese N."/>
            <person name="Submissions S."/>
        </authorList>
    </citation>
    <scope>NUCLEOTIDE SEQUENCE [LARGE SCALE GENOMIC DNA]</scope>
    <source>
        <strain evidence="2">DC30,IBRC 10041,KCTC 4046</strain>
    </source>
</reference>
<evidence type="ECO:0000313" key="2">
    <source>
        <dbReference type="Proteomes" id="UP000199079"/>
    </source>
</evidence>
<proteinExistence type="predicted"/>
<dbReference type="AlphaFoldDB" id="A0A1H3NCP5"/>
<dbReference type="EMBL" id="FNPC01000012">
    <property type="protein sequence ID" value="SDY86534.1"/>
    <property type="molecule type" value="Genomic_DNA"/>
</dbReference>
<keyword evidence="2" id="KW-1185">Reference proteome</keyword>